<protein>
    <submittedName>
        <fullName evidence="1">Uncharacterized protein</fullName>
    </submittedName>
</protein>
<reference evidence="1" key="2">
    <citation type="submission" date="2017-11" db="EMBL/GenBank/DDBJ databases">
        <title>Coralsnake Venomics: Analyses of Venom Gland Transcriptomes and Proteomes of Six Brazilian Taxa.</title>
        <authorList>
            <person name="Aird S.D."/>
            <person name="Jorge da Silva N."/>
            <person name="Qiu L."/>
            <person name="Villar-Briones A."/>
            <person name="Aparecida-Saddi V."/>
            <person name="Campos-Telles M.P."/>
            <person name="Grau M."/>
            <person name="Mikheyev A.S."/>
        </authorList>
    </citation>
    <scope>NUCLEOTIDE SEQUENCE</scope>
    <source>
        <tissue evidence="1">Venom_gland</tissue>
    </source>
</reference>
<sequence length="105" mass="12370">MKVMVANFTRNVRKRIVSMGTYLCLKLLITRSCTFKTPMFQRSQLQLIKQMGKAYSLVIEDVLQAEDIKFYLQYFHVNLDICSYIEVLVLFFTKKSPNAPQQFFV</sequence>
<proteinExistence type="predicted"/>
<dbReference type="EMBL" id="IACK01133431">
    <property type="protein sequence ID" value="LAA89559.1"/>
    <property type="molecule type" value="Transcribed_RNA"/>
</dbReference>
<name>A0A2D4IZA4_MICLE</name>
<reference evidence="1" key="1">
    <citation type="submission" date="2017-07" db="EMBL/GenBank/DDBJ databases">
        <authorList>
            <person name="Mikheyev A."/>
            <person name="Grau M."/>
        </authorList>
    </citation>
    <scope>NUCLEOTIDE SEQUENCE</scope>
    <source>
        <tissue evidence="1">Venom_gland</tissue>
    </source>
</reference>
<evidence type="ECO:0000313" key="1">
    <source>
        <dbReference type="EMBL" id="LAA89559.1"/>
    </source>
</evidence>
<accession>A0A2D4IZA4</accession>
<organism evidence="1">
    <name type="scientific">Micrurus lemniscatus lemniscatus</name>
    <dbReference type="NCBI Taxonomy" id="129467"/>
    <lineage>
        <taxon>Eukaryota</taxon>
        <taxon>Metazoa</taxon>
        <taxon>Chordata</taxon>
        <taxon>Craniata</taxon>
        <taxon>Vertebrata</taxon>
        <taxon>Euteleostomi</taxon>
        <taxon>Lepidosauria</taxon>
        <taxon>Squamata</taxon>
        <taxon>Bifurcata</taxon>
        <taxon>Unidentata</taxon>
        <taxon>Episquamata</taxon>
        <taxon>Toxicofera</taxon>
        <taxon>Serpentes</taxon>
        <taxon>Colubroidea</taxon>
        <taxon>Elapidae</taxon>
        <taxon>Elapinae</taxon>
        <taxon>Micrurus</taxon>
    </lineage>
</organism>
<dbReference type="AlphaFoldDB" id="A0A2D4IZA4"/>